<feature type="compositionally biased region" description="Basic and acidic residues" evidence="1">
    <location>
        <begin position="1"/>
        <end position="18"/>
    </location>
</feature>
<dbReference type="AlphaFoldDB" id="A0A151IPY8"/>
<proteinExistence type="predicted"/>
<organism evidence="2 3">
    <name type="scientific">Cyphomyrmex costatus</name>
    <dbReference type="NCBI Taxonomy" id="456900"/>
    <lineage>
        <taxon>Eukaryota</taxon>
        <taxon>Metazoa</taxon>
        <taxon>Ecdysozoa</taxon>
        <taxon>Arthropoda</taxon>
        <taxon>Hexapoda</taxon>
        <taxon>Insecta</taxon>
        <taxon>Pterygota</taxon>
        <taxon>Neoptera</taxon>
        <taxon>Endopterygota</taxon>
        <taxon>Hymenoptera</taxon>
        <taxon>Apocrita</taxon>
        <taxon>Aculeata</taxon>
        <taxon>Formicoidea</taxon>
        <taxon>Formicidae</taxon>
        <taxon>Myrmicinae</taxon>
        <taxon>Cyphomyrmex</taxon>
    </lineage>
</organism>
<dbReference type="STRING" id="456900.A0A151IPY8"/>
<keyword evidence="3" id="KW-1185">Reference proteome</keyword>
<evidence type="ECO:0000256" key="1">
    <source>
        <dbReference type="SAM" id="MobiDB-lite"/>
    </source>
</evidence>
<dbReference type="Proteomes" id="UP000078542">
    <property type="component" value="Unassembled WGS sequence"/>
</dbReference>
<evidence type="ECO:0000313" key="3">
    <source>
        <dbReference type="Proteomes" id="UP000078542"/>
    </source>
</evidence>
<sequence>MTRRDKDIQKQEREDKMRSSKYNESYVRIKTEAVPKYLREGGKDKRMIRIARFRMGNEMRRGRYWEDEERRVCRVCGAEEETWDHVLKRCAKWKEDEKEMSLEDILDEGGGGDEWIRGLIGIREKMSIEEGGEKGTCI</sequence>
<name>A0A151IPY8_9HYME</name>
<reference evidence="2 3" key="1">
    <citation type="submission" date="2016-03" db="EMBL/GenBank/DDBJ databases">
        <title>Cyphomyrmex costatus WGS genome.</title>
        <authorList>
            <person name="Nygaard S."/>
            <person name="Hu H."/>
            <person name="Boomsma J."/>
            <person name="Zhang G."/>
        </authorList>
    </citation>
    <scope>NUCLEOTIDE SEQUENCE [LARGE SCALE GENOMIC DNA]</scope>
    <source>
        <strain evidence="2">MS0001</strain>
        <tissue evidence="2">Whole body</tissue>
    </source>
</reference>
<accession>A0A151IPY8</accession>
<protein>
    <submittedName>
        <fullName evidence="2">Uncharacterized protein</fullName>
    </submittedName>
</protein>
<feature type="region of interest" description="Disordered" evidence="1">
    <location>
        <begin position="1"/>
        <end position="21"/>
    </location>
</feature>
<evidence type="ECO:0000313" key="2">
    <source>
        <dbReference type="EMBL" id="KYN08221.1"/>
    </source>
</evidence>
<dbReference type="EMBL" id="KQ976802">
    <property type="protein sequence ID" value="KYN08221.1"/>
    <property type="molecule type" value="Genomic_DNA"/>
</dbReference>
<gene>
    <name evidence="2" type="ORF">ALC62_00796</name>
</gene>